<dbReference type="InterPro" id="IPR052018">
    <property type="entry name" value="PHP_domain"/>
</dbReference>
<dbReference type="InterPro" id="IPR004013">
    <property type="entry name" value="PHP_dom"/>
</dbReference>
<evidence type="ECO:0000259" key="1">
    <source>
        <dbReference type="SMART" id="SM00481"/>
    </source>
</evidence>
<dbReference type="eggNOG" id="COG0613">
    <property type="taxonomic scope" value="Bacteria"/>
</dbReference>
<dbReference type="InterPro" id="IPR003141">
    <property type="entry name" value="Pol/His_phosphatase_N"/>
</dbReference>
<dbReference type="PANTHER" id="PTHR42924:SF3">
    <property type="entry name" value="POLYMERASE_HISTIDINOL PHOSPHATASE N-TERMINAL DOMAIN-CONTAINING PROTEIN"/>
    <property type="match status" value="1"/>
</dbReference>
<organism evidence="2">
    <name type="scientific">Fusobacterium polymorphum ATCC 10953</name>
    <dbReference type="NCBI Taxonomy" id="393480"/>
    <lineage>
        <taxon>Bacteria</taxon>
        <taxon>Fusobacteriati</taxon>
        <taxon>Fusobacteriota</taxon>
        <taxon>Fusobacteriia</taxon>
        <taxon>Fusobacteriales</taxon>
        <taxon>Fusobacteriaceae</taxon>
        <taxon>Fusobacterium</taxon>
    </lineage>
</organism>
<dbReference type="EMBL" id="CM000440">
    <property type="protein sequence ID" value="EDK88935.1"/>
    <property type="molecule type" value="Genomic_DNA"/>
</dbReference>
<reference evidence="2" key="1">
    <citation type="submission" date="2006-07" db="EMBL/GenBank/DDBJ databases">
        <authorList>
            <person name="Qin X."/>
            <person name="Weinstock G.M."/>
        </authorList>
    </citation>
    <scope>NUCLEOTIDE SEQUENCE [LARGE SCALE GENOMIC DNA]</scope>
    <source>
        <strain evidence="2">ATCC 10953</strain>
    </source>
</reference>
<dbReference type="GeneID" id="45634148"/>
<dbReference type="Proteomes" id="UP000001921">
    <property type="component" value="Chromosome"/>
</dbReference>
<proteinExistence type="predicted"/>
<dbReference type="RefSeq" id="WP_005897455.1">
    <property type="nucleotide sequence ID" value="NZ_CM000440.1"/>
</dbReference>
<sequence length="270" mass="30534">MIIDFHLHTTASDGQYTPSEIVYLAHKLGIEKIAITDHDTLNGLDEAICAASQYSIEVLQGIELGASEHRYLHILGLGLKEKSEQLISMCNKLERSRNERKYRIINYLNEKGIDVSLSDVEKVAGGNIIARPHFAQAMINKGYVNSSKEAFDNYLDTTEFQKIERFKANANECIQAIHSAGGKAFLAHPYQLNFLEKDLDSLIKKLTKSGLDGIECYYPLHTLEQTNFYLQLVQKYKLLVSAGSDFHGEKIKPNIKMGIFVNNSYLDWID</sequence>
<dbReference type="Gene3D" id="1.10.150.650">
    <property type="match status" value="1"/>
</dbReference>
<dbReference type="SUPFAM" id="SSF89550">
    <property type="entry name" value="PHP domain-like"/>
    <property type="match status" value="1"/>
</dbReference>
<dbReference type="Pfam" id="PF02811">
    <property type="entry name" value="PHP"/>
    <property type="match status" value="1"/>
</dbReference>
<feature type="domain" description="Polymerase/histidinol phosphatase N-terminal" evidence="1">
    <location>
        <begin position="3"/>
        <end position="68"/>
    </location>
</feature>
<accession>A5TVL0</accession>
<protein>
    <submittedName>
        <fullName evidence="2">Possible PHP family metal-dependent phosphoesterase</fullName>
    </submittedName>
</protein>
<gene>
    <name evidence="2" type="ORF">FNP_1148</name>
</gene>
<dbReference type="AlphaFoldDB" id="A5TVL0"/>
<dbReference type="Gene3D" id="3.20.20.140">
    <property type="entry name" value="Metal-dependent hydrolases"/>
    <property type="match status" value="1"/>
</dbReference>
<name>A5TVL0_FUSNP</name>
<reference evidence="2" key="2">
    <citation type="submission" date="2007-05" db="EMBL/GenBank/DDBJ databases">
        <title>Genome sequence of Fusobacterium nucleatum subspecies polymorphum - a genetically tractable Fusobacterium.</title>
        <authorList>
            <person name="Karpathy S.E."/>
            <person name="Xiang Q."/>
            <person name="Gioia J."/>
            <person name="Jiang H."/>
            <person name="Liu Y."/>
            <person name="Petrosino J.F."/>
            <person name="Yerrapragada S."/>
            <person name="Fox G.E."/>
            <person name="Kinder Haake S."/>
            <person name="Weinstock G.M."/>
            <person name="Highlander S.K."/>
        </authorList>
    </citation>
    <scope>NUCLEOTIDE SEQUENCE [LARGE SCALE GENOMIC DNA]</scope>
    <source>
        <strain evidence="2">ATCC 10953</strain>
    </source>
</reference>
<dbReference type="HOGENOM" id="CLU_067347_1_0_0"/>
<dbReference type="CDD" id="cd07438">
    <property type="entry name" value="PHP_HisPPase_AMP"/>
    <property type="match status" value="1"/>
</dbReference>
<dbReference type="GO" id="GO:0004534">
    <property type="term" value="F:5'-3' RNA exonuclease activity"/>
    <property type="evidence" value="ECO:0007669"/>
    <property type="project" value="TreeGrafter"/>
</dbReference>
<evidence type="ECO:0000313" key="2">
    <source>
        <dbReference type="EMBL" id="EDK88935.1"/>
    </source>
</evidence>
<dbReference type="InterPro" id="IPR016195">
    <property type="entry name" value="Pol/histidinol_Pase-like"/>
</dbReference>
<dbReference type="SMART" id="SM00481">
    <property type="entry name" value="POLIIIAc"/>
    <property type="match status" value="1"/>
</dbReference>
<dbReference type="GO" id="GO:0035312">
    <property type="term" value="F:5'-3' DNA exonuclease activity"/>
    <property type="evidence" value="ECO:0007669"/>
    <property type="project" value="TreeGrafter"/>
</dbReference>
<dbReference type="PANTHER" id="PTHR42924">
    <property type="entry name" value="EXONUCLEASE"/>
    <property type="match status" value="1"/>
</dbReference>